<protein>
    <submittedName>
        <fullName evidence="1">Uncharacterized protein</fullName>
    </submittedName>
</protein>
<gene>
    <name evidence="1" type="ORF">F7R26_006955</name>
</gene>
<accession>A0A643G2N1</accession>
<proteinExistence type="predicted"/>
<evidence type="ECO:0000313" key="2">
    <source>
        <dbReference type="Proteomes" id="UP000397656"/>
    </source>
</evidence>
<evidence type="ECO:0000313" key="1">
    <source>
        <dbReference type="EMBL" id="QOT77767.1"/>
    </source>
</evidence>
<dbReference type="Proteomes" id="UP000397656">
    <property type="component" value="Chromosome 1"/>
</dbReference>
<dbReference type="AlphaFoldDB" id="A0A643G2N1"/>
<reference evidence="1 2" key="1">
    <citation type="submission" date="2020-10" db="EMBL/GenBank/DDBJ databases">
        <title>Complete genome sequence of Cupriavidus basilensis CCUG 49340T.</title>
        <authorList>
            <person name="Salva-Serra F."/>
            <person name="Donoso R.A."/>
            <person name="Cho K.H."/>
            <person name="Yoo J.A."/>
            <person name="Lee K."/>
            <person name="Yoon S.-H."/>
            <person name="Perez-Pantoja D."/>
            <person name="Moore E.R.B."/>
        </authorList>
    </citation>
    <scope>NUCLEOTIDE SEQUENCE [LARGE SCALE GENOMIC DNA]</scope>
    <source>
        <strain evidence="2">CCUG 49340</strain>
    </source>
</reference>
<name>A0A643G2N1_9BURK</name>
<sequence length="83" mass="9131">MNESRTQHYRGYVILISVQQHERGCLVSASIVQEAKGAVRNPSPLQSWVGHEQGELMEVADRAQARACRLIDATVDHVAYAAG</sequence>
<dbReference type="RefSeq" id="WP_150983934.1">
    <property type="nucleotide sequence ID" value="NZ_CP062803.1"/>
</dbReference>
<dbReference type="EMBL" id="CP062803">
    <property type="protein sequence ID" value="QOT77767.1"/>
    <property type="molecule type" value="Genomic_DNA"/>
</dbReference>
<organism evidence="1 2">
    <name type="scientific">Cupriavidus basilensis</name>
    <dbReference type="NCBI Taxonomy" id="68895"/>
    <lineage>
        <taxon>Bacteria</taxon>
        <taxon>Pseudomonadati</taxon>
        <taxon>Pseudomonadota</taxon>
        <taxon>Betaproteobacteria</taxon>
        <taxon>Burkholderiales</taxon>
        <taxon>Burkholderiaceae</taxon>
        <taxon>Cupriavidus</taxon>
    </lineage>
</organism>
<dbReference type="GeneID" id="98400641"/>